<organism evidence="1 2">
    <name type="scientific">Scortum barcoo</name>
    <name type="common">barcoo grunter</name>
    <dbReference type="NCBI Taxonomy" id="214431"/>
    <lineage>
        <taxon>Eukaryota</taxon>
        <taxon>Metazoa</taxon>
        <taxon>Chordata</taxon>
        <taxon>Craniata</taxon>
        <taxon>Vertebrata</taxon>
        <taxon>Euteleostomi</taxon>
        <taxon>Actinopterygii</taxon>
        <taxon>Neopterygii</taxon>
        <taxon>Teleostei</taxon>
        <taxon>Neoteleostei</taxon>
        <taxon>Acanthomorphata</taxon>
        <taxon>Eupercaria</taxon>
        <taxon>Centrarchiformes</taxon>
        <taxon>Terapontoidei</taxon>
        <taxon>Terapontidae</taxon>
        <taxon>Scortum</taxon>
    </lineage>
</organism>
<accession>A0ACB8VLR7</accession>
<protein>
    <submittedName>
        <fullName evidence="1">Uncharacterized protein</fullName>
    </submittedName>
</protein>
<comment type="caution">
    <text evidence="1">The sequence shown here is derived from an EMBL/GenBank/DDBJ whole genome shotgun (WGS) entry which is preliminary data.</text>
</comment>
<sequence length="1398" mass="153251">MIAASANTASSYLNMASSSLGRRLVACLLNVSEARRKDLVETVAKAALYNTEGKLILFIIISPPFHNHYTSGVRRERTTVLNIFNDHDYNRSVITIVSSIDSIREAVLSACEQACGLFDMRTHTGVHPCMGAVDLIPLYPLGEEVGVADCAEEARAVAQGLTERVQGTSAFLFGWAESPLQRGLAQRRKEMGWFKNMPDLQAIRPDVGPQPQRRFGLTGVGASPYVMNCNVTIDTQDIAMGRSIAKAIRESTPGGLPGVQVLALPHEGSVEIACNVESVKGSTPLHMAAGETWPSFSIGGQPYCHVPASLITARVAELAGRQGVCTKGTALVGFTPLECRGLAEFALSQGIAEFWKEQHRIPTPSRSIHNNNPQLENKQHLGVERRERAKSQQCGRQMVTLQQHFSSPTMSQECNAKSINHIKSASCYLLVSGSDLGQECQWCARSRQPMLMAVPHASNGGKAALKVTGQNVTAYNIMGNMLVVLPQLPAVAALMGVVRVSQKVSWSDQFACFLLEHSMEETVRTLLQNQDSLEGPKVDPLDLMKAYKDKLLEEMWKQQDSLEGPTATAAEMTASPEAGGGSEENSKDSNPLLERLRALEAENSALSMENDNQRKQYERCLDEVANQVVQALLTQKDLKEECVKLRTRVFDLEQQNRILSVLFQQRVKMSTIPVSQETQRNGKAGIPAGRWPSLLSLTCPRSSGSGSGSELSLSSACSEYSSGSHTWAEGRGFSKQEPSTFLVFGRQNNPSTKSVQTFQTFTCDAQMIQECDAHDKACRKIETRCNSLDSEPSVQPVASDSGVMLDWGFDEEGWLFKRSVSVSTRPPLKPVMGMNGAKARSQSFGARYMDRPSFNRSGKVRTQIKTHSGSSLNSLSDVLPGSMSCSSSYHCPMNRSLLNNFLIEEGLTVPSHLGSSSERLQSLKHQREQARRLQIEQQFSSAFGEPVSEEPERQSTITTIEEKVMLGIEENLHKSQEQERSTEVKQKSGSSLANWFGFRKSKLPAPSSKKTDQPKVKEDKREQKITSLLGGKQTKSDKKRDRRKSDGKDCSVGRRESHDAVRACISMPCPGMSLNEIQGHTDLIGDPKMQMMNLRADGENGSTVKTPNQDAVIGSGCKMRTLDSGIGTIPLPESCSFFSSILHLLPKSSSTLEQSLSPPSVPGSSSEDVSPSPLPRWRIPSSFKDSSHAGVPNSLSDSSMTHVQSVPFPTVAFLQPIQPQSDPFVTSASVCDTQSRLPRPPQGGMEPKKLTYIKSKTRATPSQQKEQTRLQLANWLALQIQCYQCEEMTHDCSTPEFIVNCTVNVQDMCQKEVLVKDDGIHYRKSCASSGACLIASSGYQQFCTGKLNSVCITCCNTPLCNGPRQKKRPQPSAAIILTMPQLPVFFLNILLLLYSTLC</sequence>
<evidence type="ECO:0000313" key="2">
    <source>
        <dbReference type="Proteomes" id="UP000831701"/>
    </source>
</evidence>
<dbReference type="EMBL" id="CM041550">
    <property type="protein sequence ID" value="KAI3356561.1"/>
    <property type="molecule type" value="Genomic_DNA"/>
</dbReference>
<keyword evidence="2" id="KW-1185">Reference proteome</keyword>
<dbReference type="Proteomes" id="UP000831701">
    <property type="component" value="Chromosome 20"/>
</dbReference>
<proteinExistence type="predicted"/>
<name>A0ACB8VLR7_9TELE</name>
<evidence type="ECO:0000313" key="1">
    <source>
        <dbReference type="EMBL" id="KAI3356561.1"/>
    </source>
</evidence>
<reference evidence="1" key="1">
    <citation type="submission" date="2022-04" db="EMBL/GenBank/DDBJ databases">
        <title>Jade perch genome.</title>
        <authorList>
            <person name="Chao B."/>
        </authorList>
    </citation>
    <scope>NUCLEOTIDE SEQUENCE</scope>
    <source>
        <strain evidence="1">CB-2022</strain>
    </source>
</reference>
<gene>
    <name evidence="1" type="ORF">L3Q82_017758</name>
</gene>